<gene>
    <name evidence="3" type="primary">ycf22</name>
    <name evidence="3" type="ORF">Hrub_084</name>
</gene>
<dbReference type="RefSeq" id="YP_009294086.1">
    <property type="nucleotide sequence ID" value="NC_031146.1"/>
</dbReference>
<organism evidence="3">
    <name type="scientific">Hildenbrandia rubra</name>
    <dbReference type="NCBI Taxonomy" id="31481"/>
    <lineage>
        <taxon>Eukaryota</taxon>
        <taxon>Rhodophyta</taxon>
        <taxon>Florideophyceae</taxon>
        <taxon>Hildenbrandiophycidae</taxon>
        <taxon>Hildenbrandiales</taxon>
        <taxon>Hildenbrandiaceae</taxon>
        <taxon>Hildenbrandia</taxon>
    </lineage>
</organism>
<dbReference type="PANTHER" id="PTHR34675">
    <property type="entry name" value="PROTEIN TRIGALACTOSYLDIACYLGLYCEROL 2, CHLOROPLASTIC"/>
    <property type="match status" value="1"/>
</dbReference>
<name>A0A1C9CG04_9FLOR</name>
<evidence type="ECO:0000313" key="3">
    <source>
        <dbReference type="EMBL" id="AOM67328.1"/>
    </source>
</evidence>
<dbReference type="Pfam" id="PF02470">
    <property type="entry name" value="MlaD"/>
    <property type="match status" value="1"/>
</dbReference>
<dbReference type="PANTHER" id="PTHR34675:SF1">
    <property type="entry name" value="PROTEIN TRIGALACTOSYLDIACYLGLYCEROL 2, CHLOROPLASTIC"/>
    <property type="match status" value="1"/>
</dbReference>
<keyword evidence="1" id="KW-0812">Transmembrane</keyword>
<protein>
    <recommendedName>
        <fullName evidence="2">Mce/MlaD domain-containing protein</fullName>
    </recommendedName>
</protein>
<keyword evidence="1" id="KW-1133">Transmembrane helix</keyword>
<feature type="transmembrane region" description="Helical" evidence="1">
    <location>
        <begin position="6"/>
        <end position="29"/>
    </location>
</feature>
<dbReference type="GeneID" id="29069992"/>
<proteinExistence type="predicted"/>
<dbReference type="EMBL" id="KX284724">
    <property type="protein sequence ID" value="AOM67328.1"/>
    <property type="molecule type" value="Genomic_DNA"/>
</dbReference>
<feature type="domain" description="Mce/MlaD" evidence="2">
    <location>
        <begin position="40"/>
        <end position="100"/>
    </location>
</feature>
<keyword evidence="3" id="KW-0934">Plastid</keyword>
<evidence type="ECO:0000259" key="2">
    <source>
        <dbReference type="Pfam" id="PF02470"/>
    </source>
</evidence>
<dbReference type="InterPro" id="IPR003399">
    <property type="entry name" value="Mce/MlaD"/>
</dbReference>
<accession>A0A1C9CG04</accession>
<reference evidence="3" key="1">
    <citation type="journal article" date="2016" name="BMC Biol.">
        <title>Parallel evolution of highly conserved plastid genome architecture in red seaweeds and seed plants.</title>
        <authorList>
            <person name="Lee J."/>
            <person name="Cho C.H."/>
            <person name="Park S.I."/>
            <person name="Choi J.W."/>
            <person name="Song H.S."/>
            <person name="West J.A."/>
            <person name="Bhattacharya D."/>
            <person name="Yoon H.S."/>
        </authorList>
    </citation>
    <scope>NUCLEOTIDE SEQUENCE</scope>
</reference>
<sequence length="201" mass="23179">MEMYKLAKVVTVFSVHIIWCGIIFVYQLFIIHKSYNTSKPYKLNILFTNVEGIKGGTPVSYRGVNIGKVISINLYTDYVIVSIYIKSSKILIPVNAYVKTYKTIFMADTILHIHNQNIQVFKALKNKVKEKSNRLAKINSFCYNNDFIYGFQGASLDNLIDILIRISIYLDNNDIVDLLYNLANNFNYIITIVKQRLLKSV</sequence>
<keyword evidence="1" id="KW-0472">Membrane</keyword>
<evidence type="ECO:0000256" key="1">
    <source>
        <dbReference type="SAM" id="Phobius"/>
    </source>
</evidence>
<geneLocation type="plastid" evidence="3"/>
<dbReference type="AlphaFoldDB" id="A0A1C9CG04"/>
<dbReference type="InterPro" id="IPR039342">
    <property type="entry name" value="TGD2-like"/>
</dbReference>